<accession>A0A1L3JB98</accession>
<protein>
    <recommendedName>
        <fullName evidence="6">Translocation and assembly module TamB C-terminal domain-containing protein</fullName>
    </recommendedName>
</protein>
<dbReference type="Proteomes" id="UP000242561">
    <property type="component" value="Chromosome"/>
</dbReference>
<dbReference type="EMBL" id="CP018154">
    <property type="protein sequence ID" value="APG62417.1"/>
    <property type="molecule type" value="Genomic_DNA"/>
</dbReference>
<evidence type="ECO:0000259" key="6">
    <source>
        <dbReference type="Pfam" id="PF04357"/>
    </source>
</evidence>
<dbReference type="GO" id="GO:0097347">
    <property type="term" value="C:TAM protein secretion complex"/>
    <property type="evidence" value="ECO:0007669"/>
    <property type="project" value="TreeGrafter"/>
</dbReference>
<comment type="subcellular location">
    <subcellularLocation>
        <location evidence="1">Membrane</location>
        <topology evidence="1">Single-pass membrane protein</topology>
    </subcellularLocation>
</comment>
<dbReference type="GO" id="GO:0005886">
    <property type="term" value="C:plasma membrane"/>
    <property type="evidence" value="ECO:0007669"/>
    <property type="project" value="InterPro"/>
</dbReference>
<evidence type="ECO:0000313" key="8">
    <source>
        <dbReference type="Proteomes" id="UP000242561"/>
    </source>
</evidence>
<dbReference type="InterPro" id="IPR007452">
    <property type="entry name" value="TamB_C"/>
</dbReference>
<keyword evidence="3 5" id="KW-1133">Transmembrane helix</keyword>
<evidence type="ECO:0000256" key="5">
    <source>
        <dbReference type="SAM" id="Phobius"/>
    </source>
</evidence>
<evidence type="ECO:0000256" key="2">
    <source>
        <dbReference type="ARBA" id="ARBA00022692"/>
    </source>
</evidence>
<feature type="transmembrane region" description="Helical" evidence="5">
    <location>
        <begin position="21"/>
        <end position="40"/>
    </location>
</feature>
<feature type="domain" description="Translocation and assembly module TamB C-terminal" evidence="6">
    <location>
        <begin position="1044"/>
        <end position="1387"/>
    </location>
</feature>
<dbReference type="Pfam" id="PF04357">
    <property type="entry name" value="TamB"/>
    <property type="match status" value="1"/>
</dbReference>
<dbReference type="OrthoDB" id="7784409at2"/>
<reference evidence="7 8" key="1">
    <citation type="submission" date="2016-11" db="EMBL/GenBank/DDBJ databases">
        <title>Sphingorhabdus sp. LPB0140, isolated from marine environment.</title>
        <authorList>
            <person name="Kim E."/>
            <person name="Yi H."/>
        </authorList>
    </citation>
    <scope>NUCLEOTIDE SEQUENCE [LARGE SCALE GENOMIC DNA]</scope>
    <source>
        <strain evidence="7 8">LPB0140</strain>
    </source>
</reference>
<dbReference type="STRING" id="1913578.LPB140_05970"/>
<gene>
    <name evidence="7" type="ORF">LPB140_05970</name>
</gene>
<dbReference type="PANTHER" id="PTHR36985">
    <property type="entry name" value="TRANSLOCATION AND ASSEMBLY MODULE SUBUNIT TAMB"/>
    <property type="match status" value="1"/>
</dbReference>
<dbReference type="GO" id="GO:0009306">
    <property type="term" value="P:protein secretion"/>
    <property type="evidence" value="ECO:0007669"/>
    <property type="project" value="InterPro"/>
</dbReference>
<keyword evidence="4 5" id="KW-0472">Membrane</keyword>
<name>A0A1L3JB98_9SPHN</name>
<proteinExistence type="predicted"/>
<dbReference type="KEGG" id="sphl:LPB140_05970"/>
<keyword evidence="2 5" id="KW-0812">Transmembrane</keyword>
<dbReference type="PANTHER" id="PTHR36985:SF1">
    <property type="entry name" value="TRANSLOCATION AND ASSEMBLY MODULE SUBUNIT TAMB"/>
    <property type="match status" value="1"/>
</dbReference>
<sequence length="1387" mass="147954">MADNDKMTGQAQNIWTRIRSFAIAVFAIILLAILAIIIFLDLPAGHRFIISQIEKVETEDGMRFRVGDIDGSIYSKATLNEVAILDPKGRFLTVKQTQLKWYPVSWIFGTLSIDQLILKQGELIREPELKQKKNDDGPTLPDFDIFIGDFQANNFIFGQEFGGSRQTANIRASGDMLSGRLRGQFNLSTQNKTDMADINIDISPDENKFKIAAKINAKDNGVIQKLAQINWANEIIINGQGDWDKWRGQFLASQNSRSVAKLELKAKDGLFSADGAVSAIILPHGIARQISSPTLNIDLSGRYKDRMARMSGILSSDAVNMDIDGGYDLSIGGVDSFKINANIIKPSTLTKDLVSKNMNVKALLNGRLSQLRGEYIVTANAIGTGNLALNNARLTGDIRRMNDQTYLPMKFTAISLNGLGDELGALLKNINASGNLVLRGNKLTGDGLSISTNRIKAMADFSMNTDNGQFNVPATLSLPKYEIDGLGSADVLASLTFAPARPKGVNITGKASAILTRLDNGFANELTGGSIKLFTGVGIGPDGILKLPNLKIASQKLSFAGNGSRGKDGLFSIKGMAQHAEYGAAKAEIFGNLARPKVALFLDKPFDPLGLNKVTLTLNPVERGFDFATNGGSTLGPFDGTGAILLPKGGDAIIEFDRLAVSSTILTGYLRPASGGLDGKFKFNEGGVIGQITLAPQNGGQGVSGNFDIKQAFFRGPKNIRIRTASGKFDALFIAGNSNINANIQAQGVSAGDLILGRLAGNVKMRNGRGKAVVSVAGTRGSNFTWQSQISISPDKYIVKGNGSFRRQPLRLARAALITSKDDIWKIHDADLIYGNGKLNISGQLGGGKSAIDMDMQNLSLSLADLADNNVGLSGIASGKLRFVNQSGTPTGSASLKIKGLSRSGLSFIQEPLDMDVNAQLTANQLALRGLVSQKSDVSGRVQGRIILSNGGALLDRIYAGDAKLEARFNGPIAALWRLTGIELFDLGGNVSLATNIGGTINNPSIKGVFSTSKAVLNSPATGLRLTNLGAQGRFDGARLLVRNISGTTANGGKISGLGSFSFGGRMGVQIAMDLQAENAILINRDDFGATVTGPIKIRSQGAGGIIAGRVTVVKSDFNLGKANASQILPQLNVREINGRNDLPLPPAAAAPWKLAIEANIPNRMAVRGLGLDSEWSAKLKIGGNVDAPTLLGRAEMIRGNYEFSGRRFRLTEGNIYFDRNDPPNPRLDIVAQADLSDVDASILVSGRSANPQIQFTSTPQLPEEELLSRLLFGSSVPELSATEALQLGVALSGLRDGGTGFDPINAIRQSVGLDRLRLVSADGTTRGTSVAAGKYLGRRTYVEIVSDGKGYTATQIEFRVTRWLSILSSISSIGRQSLNVRVKRDY</sequence>
<evidence type="ECO:0000256" key="4">
    <source>
        <dbReference type="ARBA" id="ARBA00023136"/>
    </source>
</evidence>
<evidence type="ECO:0000256" key="1">
    <source>
        <dbReference type="ARBA" id="ARBA00004167"/>
    </source>
</evidence>
<organism evidence="7 8">
    <name type="scientific">Sphingorhabdus lutea</name>
    <dbReference type="NCBI Taxonomy" id="1913578"/>
    <lineage>
        <taxon>Bacteria</taxon>
        <taxon>Pseudomonadati</taxon>
        <taxon>Pseudomonadota</taxon>
        <taxon>Alphaproteobacteria</taxon>
        <taxon>Sphingomonadales</taxon>
        <taxon>Sphingomonadaceae</taxon>
        <taxon>Sphingorhabdus</taxon>
    </lineage>
</organism>
<evidence type="ECO:0000256" key="3">
    <source>
        <dbReference type="ARBA" id="ARBA00022989"/>
    </source>
</evidence>
<evidence type="ECO:0000313" key="7">
    <source>
        <dbReference type="EMBL" id="APG62417.1"/>
    </source>
</evidence>
<keyword evidence="8" id="KW-1185">Reference proteome</keyword>
<dbReference type="RefSeq" id="WP_072559070.1">
    <property type="nucleotide sequence ID" value="NZ_CP018154.1"/>
</dbReference>